<accession>A0A919AQF6</accession>
<evidence type="ECO:0000313" key="3">
    <source>
        <dbReference type="EMBL" id="GHF18405.1"/>
    </source>
</evidence>
<dbReference type="PANTHER" id="PTHR32309:SF13">
    <property type="entry name" value="FERRIC ENTEROBACTIN TRANSPORT PROTEIN FEPE"/>
    <property type="match status" value="1"/>
</dbReference>
<evidence type="ECO:0000256" key="1">
    <source>
        <dbReference type="SAM" id="Coils"/>
    </source>
</evidence>
<feature type="coiled-coil region" evidence="1">
    <location>
        <begin position="242"/>
        <end position="269"/>
    </location>
</feature>
<dbReference type="InterPro" id="IPR050445">
    <property type="entry name" value="Bact_polysacc_biosynth/exp"/>
</dbReference>
<keyword evidence="4" id="KW-1185">Reference proteome</keyword>
<organism evidence="3 4">
    <name type="scientific">Kordiimonas sediminis</name>
    <dbReference type="NCBI Taxonomy" id="1735581"/>
    <lineage>
        <taxon>Bacteria</taxon>
        <taxon>Pseudomonadati</taxon>
        <taxon>Pseudomonadota</taxon>
        <taxon>Alphaproteobacteria</taxon>
        <taxon>Kordiimonadales</taxon>
        <taxon>Kordiimonadaceae</taxon>
        <taxon>Kordiimonas</taxon>
    </lineage>
</organism>
<protein>
    <submittedName>
        <fullName evidence="3">Capsule polysaccharide transporter</fullName>
    </submittedName>
</protein>
<dbReference type="GO" id="GO:0005886">
    <property type="term" value="C:plasma membrane"/>
    <property type="evidence" value="ECO:0007669"/>
    <property type="project" value="TreeGrafter"/>
</dbReference>
<gene>
    <name evidence="3" type="primary">wcbD</name>
    <name evidence="3" type="ORF">GCM10017044_11160</name>
</gene>
<reference evidence="3" key="1">
    <citation type="journal article" date="2014" name="Int. J. Syst. Evol. Microbiol.">
        <title>Complete genome sequence of Corynebacterium casei LMG S-19264T (=DSM 44701T), isolated from a smear-ripened cheese.</title>
        <authorList>
            <consortium name="US DOE Joint Genome Institute (JGI-PGF)"/>
            <person name="Walter F."/>
            <person name="Albersmeier A."/>
            <person name="Kalinowski J."/>
            <person name="Ruckert C."/>
        </authorList>
    </citation>
    <scope>NUCLEOTIDE SEQUENCE</scope>
    <source>
        <strain evidence="3">KCTC 42590</strain>
    </source>
</reference>
<keyword evidence="1" id="KW-0175">Coiled coil</keyword>
<dbReference type="Proteomes" id="UP000630923">
    <property type="component" value="Unassembled WGS sequence"/>
</dbReference>
<evidence type="ECO:0000313" key="4">
    <source>
        <dbReference type="Proteomes" id="UP000630923"/>
    </source>
</evidence>
<dbReference type="PANTHER" id="PTHR32309">
    <property type="entry name" value="TYROSINE-PROTEIN KINASE"/>
    <property type="match status" value="1"/>
</dbReference>
<reference evidence="3" key="2">
    <citation type="submission" date="2020-09" db="EMBL/GenBank/DDBJ databases">
        <authorList>
            <person name="Sun Q."/>
            <person name="Kim S."/>
        </authorList>
    </citation>
    <scope>NUCLEOTIDE SEQUENCE</scope>
    <source>
        <strain evidence="3">KCTC 42590</strain>
    </source>
</reference>
<dbReference type="GO" id="GO:0004713">
    <property type="term" value="F:protein tyrosine kinase activity"/>
    <property type="evidence" value="ECO:0007669"/>
    <property type="project" value="TreeGrafter"/>
</dbReference>
<feature type="transmembrane region" description="Helical" evidence="2">
    <location>
        <begin position="332"/>
        <end position="356"/>
    </location>
</feature>
<keyword evidence="2" id="KW-0812">Transmembrane</keyword>
<comment type="caution">
    <text evidence="3">The sequence shown here is derived from an EMBL/GenBank/DDBJ whole genome shotgun (WGS) entry which is preliminary data.</text>
</comment>
<keyword evidence="2" id="KW-1133">Transmembrane helix</keyword>
<sequence>MGMLSSLGGYRYVVFTVLLAALYYGVYASDRYATVTQIYVKQVRGGAMPVSALTSLMGASSERQDALLVQQYILSKDMLAHLDAKIGLKQHFSAKDWDIVSRLDDDATDEDFLEYFHSRLKLTLDPESSILTVEGQAFTPEYSKMLIEEIVSESETFINRISQQIAEQETEFVTRELTRSKDALHAAQQDILKFQNTYSLLDPEQTSAAVQTVVNELDAELVRLRAEEKTLLSYMNPEASDVVVVRDRIDAVERQLSEERKRMTDVMDDQALSDLNAMYREKELSLQFATDLYQTTLAGYEQARVESFRKIKHLVVVEKPVTADEALYPRKLYNLATLLVILSLIYGIMVMTIATIREHRDA</sequence>
<keyword evidence="2" id="KW-0472">Membrane</keyword>
<dbReference type="AlphaFoldDB" id="A0A919AQF6"/>
<proteinExistence type="predicted"/>
<dbReference type="EMBL" id="BNCI01000001">
    <property type="protein sequence ID" value="GHF18405.1"/>
    <property type="molecule type" value="Genomic_DNA"/>
</dbReference>
<name>A0A919AQF6_9PROT</name>
<evidence type="ECO:0000256" key="2">
    <source>
        <dbReference type="SAM" id="Phobius"/>
    </source>
</evidence>